<proteinExistence type="predicted"/>
<dbReference type="AlphaFoldDB" id="A0AAP0KS04"/>
<dbReference type="InterPro" id="IPR000726">
    <property type="entry name" value="Glyco_hydro_19_cat"/>
</dbReference>
<reference evidence="2 3" key="1">
    <citation type="submission" date="2024-01" db="EMBL/GenBank/DDBJ databases">
        <title>Genome assemblies of Stephania.</title>
        <authorList>
            <person name="Yang L."/>
        </authorList>
    </citation>
    <scope>NUCLEOTIDE SEQUENCE [LARGE SCALE GENOMIC DNA]</scope>
    <source>
        <strain evidence="2">JXDWG</strain>
        <tissue evidence="2">Leaf</tissue>
    </source>
</reference>
<organism evidence="2 3">
    <name type="scientific">Stephania cephalantha</name>
    <dbReference type="NCBI Taxonomy" id="152367"/>
    <lineage>
        <taxon>Eukaryota</taxon>
        <taxon>Viridiplantae</taxon>
        <taxon>Streptophyta</taxon>
        <taxon>Embryophyta</taxon>
        <taxon>Tracheophyta</taxon>
        <taxon>Spermatophyta</taxon>
        <taxon>Magnoliopsida</taxon>
        <taxon>Ranunculales</taxon>
        <taxon>Menispermaceae</taxon>
        <taxon>Menispermoideae</taxon>
        <taxon>Cissampelideae</taxon>
        <taxon>Stephania</taxon>
    </lineage>
</organism>
<dbReference type="Gene3D" id="1.10.530.10">
    <property type="match status" value="1"/>
</dbReference>
<dbReference type="GO" id="GO:0006032">
    <property type="term" value="P:chitin catabolic process"/>
    <property type="evidence" value="ECO:0007669"/>
    <property type="project" value="InterPro"/>
</dbReference>
<comment type="caution">
    <text evidence="2">The sequence shown here is derived from an EMBL/GenBank/DDBJ whole genome shotgun (WGS) entry which is preliminary data.</text>
</comment>
<evidence type="ECO:0000259" key="1">
    <source>
        <dbReference type="Pfam" id="PF00182"/>
    </source>
</evidence>
<dbReference type="SUPFAM" id="SSF53955">
    <property type="entry name" value="Lysozyme-like"/>
    <property type="match status" value="1"/>
</dbReference>
<evidence type="ECO:0000313" key="3">
    <source>
        <dbReference type="Proteomes" id="UP001419268"/>
    </source>
</evidence>
<dbReference type="GO" id="GO:0004568">
    <property type="term" value="F:chitinase activity"/>
    <property type="evidence" value="ECO:0007669"/>
    <property type="project" value="InterPro"/>
</dbReference>
<protein>
    <recommendedName>
        <fullName evidence="1">Glycoside hydrolase family 19 catalytic domain-containing protein</fullName>
    </recommendedName>
</protein>
<name>A0AAP0KS04_9MAGN</name>
<feature type="domain" description="Glycoside hydrolase family 19 catalytic" evidence="1">
    <location>
        <begin position="23"/>
        <end position="62"/>
    </location>
</feature>
<sequence>MDQCGHTLMDLDNPSTFYEAEGNCRGGFYAYNSFLTVAHSLGGFATTGDPDTLKREIDAFFA</sequence>
<evidence type="ECO:0000313" key="2">
    <source>
        <dbReference type="EMBL" id="KAK9157632.1"/>
    </source>
</evidence>
<dbReference type="InterPro" id="IPR023346">
    <property type="entry name" value="Lysozyme-like_dom_sf"/>
</dbReference>
<gene>
    <name evidence="2" type="ORF">Scep_004206</name>
</gene>
<accession>A0AAP0KS04</accession>
<dbReference type="EMBL" id="JBBNAG010000002">
    <property type="protein sequence ID" value="KAK9157632.1"/>
    <property type="molecule type" value="Genomic_DNA"/>
</dbReference>
<keyword evidence="3" id="KW-1185">Reference proteome</keyword>
<dbReference type="GO" id="GO:0016998">
    <property type="term" value="P:cell wall macromolecule catabolic process"/>
    <property type="evidence" value="ECO:0007669"/>
    <property type="project" value="InterPro"/>
</dbReference>
<dbReference type="Pfam" id="PF00182">
    <property type="entry name" value="Glyco_hydro_19"/>
    <property type="match status" value="1"/>
</dbReference>
<dbReference type="Proteomes" id="UP001419268">
    <property type="component" value="Unassembled WGS sequence"/>
</dbReference>